<evidence type="ECO:0000313" key="13">
    <source>
        <dbReference type="EMBL" id="TFJ80236.1"/>
    </source>
</evidence>
<dbReference type="PROSITE" id="PS50127">
    <property type="entry name" value="UBC_2"/>
    <property type="match status" value="1"/>
</dbReference>
<evidence type="ECO:0000256" key="4">
    <source>
        <dbReference type="ARBA" id="ARBA00022692"/>
    </source>
</evidence>
<dbReference type="Proteomes" id="UP000355283">
    <property type="component" value="Unassembled WGS sequence"/>
</dbReference>
<evidence type="ECO:0000256" key="3">
    <source>
        <dbReference type="ARBA" id="ARBA00022679"/>
    </source>
</evidence>
<sequence>MATTLSAKRLRKELIALQRDPVENITARPLESNILVWHYVLKGAKGSPYEGGYYHGKLKFPPEYPLKPPSIMMLTPSGRFKPSTRLCLSMSDFHPETWNPMWSVSTILMGLQAFMLDSAPTLGSIETSLGQKKKLAASSMAFNLTSPLFVQMFPEVVAEEEEMRRRRQEEGGREPRGEGGEGTAGKGVLGGLLGVVGEKEAEGGRGGGGGRRRWKREWGGA</sequence>
<keyword evidence="8" id="KW-0067">ATP-binding</keyword>
<keyword evidence="14" id="KW-1185">Reference proteome</keyword>
<dbReference type="EMBL" id="SDOX01000175">
    <property type="protein sequence ID" value="TFJ80236.1"/>
    <property type="molecule type" value="Genomic_DNA"/>
</dbReference>
<keyword evidence="9" id="KW-1133">Transmembrane helix</keyword>
<protein>
    <recommendedName>
        <fullName evidence="2">E2 ubiquitin-conjugating enzyme</fullName>
        <ecNumber evidence="2">2.3.2.23</ecNumber>
    </recommendedName>
</protein>
<evidence type="ECO:0000256" key="10">
    <source>
        <dbReference type="ARBA" id="ARBA00023136"/>
    </source>
</evidence>
<feature type="compositionally biased region" description="Gly residues" evidence="11">
    <location>
        <begin position="180"/>
        <end position="194"/>
    </location>
</feature>
<dbReference type="EC" id="2.3.2.23" evidence="2"/>
<organism evidence="13 14">
    <name type="scientific">Nannochloropsis salina CCMP1776</name>
    <dbReference type="NCBI Taxonomy" id="1027361"/>
    <lineage>
        <taxon>Eukaryota</taxon>
        <taxon>Sar</taxon>
        <taxon>Stramenopiles</taxon>
        <taxon>Ochrophyta</taxon>
        <taxon>Eustigmatophyceae</taxon>
        <taxon>Eustigmatales</taxon>
        <taxon>Monodopsidaceae</taxon>
        <taxon>Microchloropsis</taxon>
        <taxon>Microchloropsis salina</taxon>
    </lineage>
</organism>
<dbReference type="OrthoDB" id="1158011at2759"/>
<evidence type="ECO:0000256" key="11">
    <source>
        <dbReference type="SAM" id="MobiDB-lite"/>
    </source>
</evidence>
<keyword evidence="3" id="KW-0808">Transferase</keyword>
<keyword evidence="6" id="KW-0833">Ubl conjugation pathway</keyword>
<dbReference type="CDD" id="cd23799">
    <property type="entry name" value="UBCc_UBE2J"/>
    <property type="match status" value="1"/>
</dbReference>
<dbReference type="SMART" id="SM00212">
    <property type="entry name" value="UBCc"/>
    <property type="match status" value="1"/>
</dbReference>
<keyword evidence="7" id="KW-0256">Endoplasmic reticulum</keyword>
<keyword evidence="10" id="KW-0472">Membrane</keyword>
<evidence type="ECO:0000256" key="6">
    <source>
        <dbReference type="ARBA" id="ARBA00022786"/>
    </source>
</evidence>
<dbReference type="AlphaFoldDB" id="A0A4D9CNC7"/>
<feature type="domain" description="UBC core" evidence="12">
    <location>
        <begin position="5"/>
        <end position="155"/>
    </location>
</feature>
<proteinExistence type="predicted"/>
<dbReference type="GO" id="GO:0061631">
    <property type="term" value="F:ubiquitin conjugating enzyme activity"/>
    <property type="evidence" value="ECO:0007669"/>
    <property type="project" value="UniProtKB-EC"/>
</dbReference>
<dbReference type="GO" id="GO:0005789">
    <property type="term" value="C:endoplasmic reticulum membrane"/>
    <property type="evidence" value="ECO:0007669"/>
    <property type="project" value="UniProtKB-SubCell"/>
</dbReference>
<keyword evidence="5" id="KW-0547">Nucleotide-binding</keyword>
<gene>
    <name evidence="13" type="ORF">NSK_008379</name>
</gene>
<evidence type="ECO:0000256" key="1">
    <source>
        <dbReference type="ARBA" id="ARBA00004586"/>
    </source>
</evidence>
<evidence type="ECO:0000256" key="2">
    <source>
        <dbReference type="ARBA" id="ARBA00012486"/>
    </source>
</evidence>
<evidence type="ECO:0000256" key="7">
    <source>
        <dbReference type="ARBA" id="ARBA00022824"/>
    </source>
</evidence>
<evidence type="ECO:0000256" key="9">
    <source>
        <dbReference type="ARBA" id="ARBA00022989"/>
    </source>
</evidence>
<dbReference type="FunFam" id="3.10.110.10:FF:000023">
    <property type="entry name" value="Ubiquitin-conjugating enzyme E2 J2"/>
    <property type="match status" value="1"/>
</dbReference>
<dbReference type="GO" id="GO:0005524">
    <property type="term" value="F:ATP binding"/>
    <property type="evidence" value="ECO:0007669"/>
    <property type="project" value="UniProtKB-KW"/>
</dbReference>
<dbReference type="Pfam" id="PF00179">
    <property type="entry name" value="UQ_con"/>
    <property type="match status" value="1"/>
</dbReference>
<feature type="region of interest" description="Disordered" evidence="11">
    <location>
        <begin position="161"/>
        <end position="221"/>
    </location>
</feature>
<feature type="compositionally biased region" description="Basic and acidic residues" evidence="11">
    <location>
        <begin position="162"/>
        <end position="179"/>
    </location>
</feature>
<name>A0A4D9CNC7_9STRA</name>
<dbReference type="InterPro" id="IPR016135">
    <property type="entry name" value="UBQ-conjugating_enzyme/RWD"/>
</dbReference>
<dbReference type="SUPFAM" id="SSF54495">
    <property type="entry name" value="UBC-like"/>
    <property type="match status" value="1"/>
</dbReference>
<comment type="caution">
    <text evidence="13">The sequence shown here is derived from an EMBL/GenBank/DDBJ whole genome shotgun (WGS) entry which is preliminary data.</text>
</comment>
<evidence type="ECO:0000259" key="12">
    <source>
        <dbReference type="PROSITE" id="PS50127"/>
    </source>
</evidence>
<dbReference type="PANTHER" id="PTHR24067">
    <property type="entry name" value="UBIQUITIN-CONJUGATING ENZYME E2"/>
    <property type="match status" value="1"/>
</dbReference>
<dbReference type="Gene3D" id="3.10.110.10">
    <property type="entry name" value="Ubiquitin Conjugating Enzyme"/>
    <property type="match status" value="1"/>
</dbReference>
<reference evidence="13 14" key="1">
    <citation type="submission" date="2019-01" db="EMBL/GenBank/DDBJ databases">
        <title>Nuclear Genome Assembly of the Microalgal Biofuel strain Nannochloropsis salina CCMP1776.</title>
        <authorList>
            <person name="Hovde B."/>
        </authorList>
    </citation>
    <scope>NUCLEOTIDE SEQUENCE [LARGE SCALE GENOMIC DNA]</scope>
    <source>
        <strain evidence="13 14">CCMP1776</strain>
    </source>
</reference>
<keyword evidence="4" id="KW-0812">Transmembrane</keyword>
<evidence type="ECO:0000256" key="8">
    <source>
        <dbReference type="ARBA" id="ARBA00022840"/>
    </source>
</evidence>
<comment type="subcellular location">
    <subcellularLocation>
        <location evidence="1">Endoplasmic reticulum membrane</location>
    </subcellularLocation>
</comment>
<accession>A0A4D9CNC7</accession>
<dbReference type="InterPro" id="IPR000608">
    <property type="entry name" value="UBC"/>
</dbReference>
<evidence type="ECO:0000313" key="14">
    <source>
        <dbReference type="Proteomes" id="UP000355283"/>
    </source>
</evidence>
<evidence type="ECO:0000256" key="5">
    <source>
        <dbReference type="ARBA" id="ARBA00022741"/>
    </source>
</evidence>
<dbReference type="InterPro" id="IPR050113">
    <property type="entry name" value="Ub_conjugating_enzyme"/>
</dbReference>